<dbReference type="InterPro" id="IPR011119">
    <property type="entry name" value="Unchr_helicase_relaxase_TraI"/>
</dbReference>
<dbReference type="Pfam" id="PF07514">
    <property type="entry name" value="TraI_2"/>
    <property type="match status" value="1"/>
</dbReference>
<proteinExistence type="predicted"/>
<comment type="caution">
    <text evidence="3">The sequence shown here is derived from an EMBL/GenBank/DDBJ whole genome shotgun (WGS) entry which is preliminary data.</text>
</comment>
<dbReference type="Proteomes" id="UP001199322">
    <property type="component" value="Unassembled WGS sequence"/>
</dbReference>
<evidence type="ECO:0000259" key="2">
    <source>
        <dbReference type="Pfam" id="PF07514"/>
    </source>
</evidence>
<evidence type="ECO:0000313" key="4">
    <source>
        <dbReference type="Proteomes" id="UP001199322"/>
    </source>
</evidence>
<name>A0AAW4Q7M1_RALPI</name>
<dbReference type="NCBIfam" id="NF041494">
    <property type="entry name" value="MobH"/>
    <property type="match status" value="1"/>
</dbReference>
<reference evidence="3" key="1">
    <citation type="submission" date="2018-06" db="EMBL/GenBank/DDBJ databases">
        <authorList>
            <person name="O'Rourke A."/>
        </authorList>
    </citation>
    <scope>NUCLEOTIDE SEQUENCE</scope>
    <source>
        <strain evidence="3">132550021-3</strain>
    </source>
</reference>
<organism evidence="3 4">
    <name type="scientific">Ralstonia pickettii</name>
    <name type="common">Burkholderia pickettii</name>
    <dbReference type="NCBI Taxonomy" id="329"/>
    <lineage>
        <taxon>Bacteria</taxon>
        <taxon>Pseudomonadati</taxon>
        <taxon>Pseudomonadota</taxon>
        <taxon>Betaproteobacteria</taxon>
        <taxon>Burkholderiales</taxon>
        <taxon>Burkholderiaceae</taxon>
        <taxon>Ralstonia</taxon>
    </lineage>
</organism>
<accession>A0AAW4Q7M1</accession>
<feature type="compositionally biased region" description="Basic and acidic residues" evidence="1">
    <location>
        <begin position="560"/>
        <end position="583"/>
    </location>
</feature>
<protein>
    <submittedName>
        <fullName evidence="3">TraI domain-containing protein</fullName>
    </submittedName>
</protein>
<feature type="region of interest" description="Disordered" evidence="1">
    <location>
        <begin position="499"/>
        <end position="611"/>
    </location>
</feature>
<dbReference type="RefSeq" id="WP_182553321.1">
    <property type="nucleotide sequence ID" value="NZ_QGAQ01000015.1"/>
</dbReference>
<dbReference type="Gene3D" id="1.10.3210.40">
    <property type="match status" value="1"/>
</dbReference>
<feature type="domain" description="Uncharacterised" evidence="2">
    <location>
        <begin position="66"/>
        <end position="365"/>
    </location>
</feature>
<evidence type="ECO:0000256" key="1">
    <source>
        <dbReference type="SAM" id="MobiDB-lite"/>
    </source>
</evidence>
<dbReference type="EMBL" id="QGBI01000015">
    <property type="protein sequence ID" value="MBX3891536.1"/>
    <property type="molecule type" value="Genomic_DNA"/>
</dbReference>
<sequence length="724" mass="78246">MLKRFLHRLLGRTEEEAAATPAVSPVIAARLGTPAARVDTVAVRVPVYPPIDPGIDVLAVEHLIDSQSQLMSRIRTVAGGADDEFNEMYMSVIRNLAAYVHLLPASKLETHTGAGGLFRLSLEMGFYSLQASEGVIFTPTEGVERRHNLEPRWRYAAFLAGLCCELHRPLASLIVSGPGGVQWPKYLSPLHKWCTEHGFEKYYISWQPEPKAEWAGVKAEVSAMISKIVPDKCLQYLEAGSPTLAPIVFSVATGVARDNENAVAELVTRIRKRVLDRDKAVRPEYYGTLTVGNHLEPHLLEAMRTLIRESKWKINEEGGRVWYGADGLYVIWKKAADELSKAIEEKGIRGVPTEANTLAEALLNAKVFVGKGERDPYWKVTLPNGKEYQATKLANPLTVLGDIEVAPLPHPIGNGSGGVPHIAQQAAAQSLAPAAEATPGSSPASPEAAITAAPKAGTGSAQQAAGRTENEAISAPAVQAESTSSGGVAPEKLHALMNQQAQARSAMRTLEPTELDSRSAEEATVERAAIGGAQVPEVSEQVSERRRSKSNSKSSATVEKAQESDVRAKNVKDDDGRPERRISETGATIAPQSPRQSSASSQTANPGDQTDFSYAQFVPEQFRAKFKPFLAETLGKLISDYRSGDYQAFFLLDRDGLCVSFKYAGTLGAPLPAVIDELDRLNLLYVDPKNPAKKQHQRRLPGSDKDTACLVLAAHAAQHLGVSA</sequence>
<feature type="compositionally biased region" description="Basic and acidic residues" evidence="1">
    <location>
        <begin position="515"/>
        <end position="525"/>
    </location>
</feature>
<evidence type="ECO:0000313" key="3">
    <source>
        <dbReference type="EMBL" id="MBX3891536.1"/>
    </source>
</evidence>
<feature type="region of interest" description="Disordered" evidence="1">
    <location>
        <begin position="411"/>
        <end position="487"/>
    </location>
</feature>
<gene>
    <name evidence="3" type="ORF">DEE74_16865</name>
</gene>
<feature type="compositionally biased region" description="Low complexity" evidence="1">
    <location>
        <begin position="423"/>
        <end position="437"/>
    </location>
</feature>
<feature type="compositionally biased region" description="Low complexity" evidence="1">
    <location>
        <begin position="590"/>
        <end position="602"/>
    </location>
</feature>
<dbReference type="AlphaFoldDB" id="A0AAW4Q7M1"/>